<keyword evidence="9 10" id="KW-0998">Cell outer membrane</keyword>
<dbReference type="GO" id="GO:0038023">
    <property type="term" value="F:signaling receptor activity"/>
    <property type="evidence" value="ECO:0007669"/>
    <property type="project" value="InterPro"/>
</dbReference>
<dbReference type="Gene3D" id="2.170.130.10">
    <property type="entry name" value="TonB-dependent receptor, plug domain"/>
    <property type="match status" value="1"/>
</dbReference>
<evidence type="ECO:0000313" key="15">
    <source>
        <dbReference type="EMBL" id="MBB6503748.1"/>
    </source>
</evidence>
<evidence type="ECO:0000256" key="10">
    <source>
        <dbReference type="PROSITE-ProRule" id="PRU01360"/>
    </source>
</evidence>
<keyword evidence="12" id="KW-0732">Signal</keyword>
<comment type="caution">
    <text evidence="15">The sequence shown here is derived from an EMBL/GenBank/DDBJ whole genome shotgun (WGS) entry which is preliminary data.</text>
</comment>
<evidence type="ECO:0000313" key="16">
    <source>
        <dbReference type="Proteomes" id="UP000522313"/>
    </source>
</evidence>
<keyword evidence="6 11" id="KW-0798">TonB box</keyword>
<evidence type="ECO:0000259" key="13">
    <source>
        <dbReference type="Pfam" id="PF00593"/>
    </source>
</evidence>
<dbReference type="CDD" id="cd01347">
    <property type="entry name" value="ligand_gated_channel"/>
    <property type="match status" value="1"/>
</dbReference>
<dbReference type="Gene3D" id="2.40.170.20">
    <property type="entry name" value="TonB-dependent receptor, beta-barrel domain"/>
    <property type="match status" value="1"/>
</dbReference>
<dbReference type="EMBL" id="JACHBT010000003">
    <property type="protein sequence ID" value="MBB6503748.1"/>
    <property type="molecule type" value="Genomic_DNA"/>
</dbReference>
<dbReference type="Pfam" id="PF00593">
    <property type="entry name" value="TonB_dep_Rec_b-barrel"/>
    <property type="match status" value="1"/>
</dbReference>
<dbReference type="InterPro" id="IPR012910">
    <property type="entry name" value="Plug_dom"/>
</dbReference>
<reference evidence="15 16" key="2">
    <citation type="submission" date="2020-08" db="EMBL/GenBank/DDBJ databases">
        <authorList>
            <person name="Partida-Martinez L."/>
            <person name="Huntemann M."/>
            <person name="Clum A."/>
            <person name="Wang J."/>
            <person name="Palaniappan K."/>
            <person name="Ritter S."/>
            <person name="Chen I.-M."/>
            <person name="Stamatis D."/>
            <person name="Reddy T."/>
            <person name="O'Malley R."/>
            <person name="Daum C."/>
            <person name="Shapiro N."/>
            <person name="Ivanova N."/>
            <person name="Kyrpides N."/>
            <person name="Woyke T."/>
        </authorList>
    </citation>
    <scope>NUCLEOTIDE SEQUENCE [LARGE SCALE GENOMIC DNA]</scope>
    <source>
        <strain evidence="15 16">AS3.13</strain>
    </source>
</reference>
<evidence type="ECO:0000256" key="7">
    <source>
        <dbReference type="ARBA" id="ARBA00023136"/>
    </source>
</evidence>
<dbReference type="PANTHER" id="PTHR32552:SF82">
    <property type="entry name" value="FCUA PROTEIN"/>
    <property type="match status" value="1"/>
</dbReference>
<reference evidence="15 16" key="1">
    <citation type="submission" date="2020-08" db="EMBL/GenBank/DDBJ databases">
        <title>The Agave Microbiome: Exploring the role of microbial communities in plant adaptations to desert environments.</title>
        <authorList>
            <person name="Partida-Martinez L.P."/>
        </authorList>
    </citation>
    <scope>NUCLEOTIDE SEQUENCE [LARGE SCALE GENOMIC DNA]</scope>
    <source>
        <strain evidence="15 16">AS3.13</strain>
    </source>
</reference>
<organism evidence="15 16">
    <name type="scientific">Sphingomonas endophytica</name>
    <dbReference type="NCBI Taxonomy" id="869719"/>
    <lineage>
        <taxon>Bacteria</taxon>
        <taxon>Pseudomonadati</taxon>
        <taxon>Pseudomonadota</taxon>
        <taxon>Alphaproteobacteria</taxon>
        <taxon>Sphingomonadales</taxon>
        <taxon>Sphingomonadaceae</taxon>
        <taxon>Sphingomonas</taxon>
    </lineage>
</organism>
<feature type="domain" description="TonB-dependent receptor-like beta-barrel" evidence="13">
    <location>
        <begin position="298"/>
        <end position="698"/>
    </location>
</feature>
<evidence type="ECO:0000256" key="9">
    <source>
        <dbReference type="ARBA" id="ARBA00023237"/>
    </source>
</evidence>
<dbReference type="AlphaFoldDB" id="A0A7X0MNR4"/>
<dbReference type="Proteomes" id="UP000522313">
    <property type="component" value="Unassembled WGS sequence"/>
</dbReference>
<feature type="chain" id="PRO_5031128837" evidence="12">
    <location>
        <begin position="25"/>
        <end position="728"/>
    </location>
</feature>
<evidence type="ECO:0000256" key="12">
    <source>
        <dbReference type="SAM" id="SignalP"/>
    </source>
</evidence>
<evidence type="ECO:0000256" key="5">
    <source>
        <dbReference type="ARBA" id="ARBA00022692"/>
    </source>
</evidence>
<name>A0A7X0MNR4_9SPHN</name>
<dbReference type="InterPro" id="IPR039426">
    <property type="entry name" value="TonB-dep_rcpt-like"/>
</dbReference>
<dbReference type="InterPro" id="IPR010105">
    <property type="entry name" value="TonB_sidphr_rcpt"/>
</dbReference>
<keyword evidence="4 10" id="KW-1134">Transmembrane beta strand</keyword>
<keyword evidence="7 10" id="KW-0472">Membrane</keyword>
<dbReference type="PROSITE" id="PS52016">
    <property type="entry name" value="TONB_DEPENDENT_REC_3"/>
    <property type="match status" value="1"/>
</dbReference>
<dbReference type="Pfam" id="PF07715">
    <property type="entry name" value="Plug"/>
    <property type="match status" value="1"/>
</dbReference>
<dbReference type="GO" id="GO:0009279">
    <property type="term" value="C:cell outer membrane"/>
    <property type="evidence" value="ECO:0007669"/>
    <property type="project" value="UniProtKB-SubCell"/>
</dbReference>
<evidence type="ECO:0000256" key="3">
    <source>
        <dbReference type="ARBA" id="ARBA00022448"/>
    </source>
</evidence>
<dbReference type="InterPro" id="IPR036942">
    <property type="entry name" value="Beta-barrel_TonB_sf"/>
</dbReference>
<dbReference type="PANTHER" id="PTHR32552">
    <property type="entry name" value="FERRICHROME IRON RECEPTOR-RELATED"/>
    <property type="match status" value="1"/>
</dbReference>
<keyword evidence="5 10" id="KW-0812">Transmembrane</keyword>
<gene>
    <name evidence="15" type="ORF">F4693_000703</name>
</gene>
<evidence type="ECO:0000256" key="4">
    <source>
        <dbReference type="ARBA" id="ARBA00022452"/>
    </source>
</evidence>
<dbReference type="SUPFAM" id="SSF56935">
    <property type="entry name" value="Porins"/>
    <property type="match status" value="1"/>
</dbReference>
<comment type="subcellular location">
    <subcellularLocation>
        <location evidence="1 10">Cell outer membrane</location>
        <topology evidence="1 10">Multi-pass membrane protein</topology>
    </subcellularLocation>
</comment>
<evidence type="ECO:0000256" key="2">
    <source>
        <dbReference type="ARBA" id="ARBA00009810"/>
    </source>
</evidence>
<comment type="similarity">
    <text evidence="2 10 11">Belongs to the TonB-dependent receptor family.</text>
</comment>
<accession>A0A7X0MNR4</accession>
<sequence>MKTVRWTACVAILASASSAAPAQAQEQARATDTDQDIVVTGQQQRSQVSSEGSLGALGERTALETPFNVRNYTAQLILDQQSETLGEVLENDPTVRITQGFGNQSELFVIRGFPLAGDDVALDGLYGITPRQLVSPELYDRVQVLNGSSAFLFGAAPGGSGLGGGINLTPKRAEKTLYRATASYAGDGLWGGAIDAGTRFGEEDAFGFRVNGVYRDGDTAVDEERRSVRVVGADFDFRSGPGRFFLDFGYEDQRVYQPRPQVRLANTSLAVPSVPSADANYAQPWAFTKLRDIYVLARAEVDVAPDWTVYLAGGMRDGREDGDYATPTVTNSATGAATQARLFVPREDNNESGQLGIRGKFGLAGTTHAISVGGTLVLAENRNAFASGGYRSASGAVATTTPTNLYAPVAVPRPVNLPGSGGDLTNPPRATYTEFGSIFASDTIGLFEDRVLITGGIRRQKLAVESFSRTTLARTSRYDRSATTPVVGVVVRPNASFSLYGNRIEGLVQGPTAPTNGTILNPGEVFAPYRTTQYEVGAKWEIRRMTATLALFRTEQPNGYSVGTPTPTQPAATTFVVDGLQRNQGVELGFNGEPTDWLRIIGGGTINDAKLRRTAGGLTDGNDAIGVPDYQINLGLEVVPPFLRAATLTGRLVQTGHQYLDATNRQRLDDWTRFDLGMRYILVANEHPITLRVSAENIDNRRYWASGFGGYLLQGQPRTVKASVTVEY</sequence>
<dbReference type="RefSeq" id="WP_184504161.1">
    <property type="nucleotide sequence ID" value="NZ_JACHBT010000003.1"/>
</dbReference>
<evidence type="ECO:0000256" key="11">
    <source>
        <dbReference type="RuleBase" id="RU003357"/>
    </source>
</evidence>
<dbReference type="InterPro" id="IPR000531">
    <property type="entry name" value="Beta-barrel_TonB"/>
</dbReference>
<evidence type="ECO:0000259" key="14">
    <source>
        <dbReference type="Pfam" id="PF07715"/>
    </source>
</evidence>
<feature type="signal peptide" evidence="12">
    <location>
        <begin position="1"/>
        <end position="24"/>
    </location>
</feature>
<evidence type="ECO:0000256" key="6">
    <source>
        <dbReference type="ARBA" id="ARBA00023077"/>
    </source>
</evidence>
<protein>
    <submittedName>
        <fullName evidence="15">Iron complex outermembrane receptor protein</fullName>
    </submittedName>
</protein>
<evidence type="ECO:0000256" key="1">
    <source>
        <dbReference type="ARBA" id="ARBA00004571"/>
    </source>
</evidence>
<keyword evidence="3 10" id="KW-0813">Transport</keyword>
<keyword evidence="8 15" id="KW-0675">Receptor</keyword>
<feature type="domain" description="TonB-dependent receptor plug" evidence="14">
    <location>
        <begin position="63"/>
        <end position="159"/>
    </location>
</feature>
<dbReference type="GO" id="GO:0015891">
    <property type="term" value="P:siderophore transport"/>
    <property type="evidence" value="ECO:0007669"/>
    <property type="project" value="InterPro"/>
</dbReference>
<dbReference type="InterPro" id="IPR037066">
    <property type="entry name" value="Plug_dom_sf"/>
</dbReference>
<dbReference type="GO" id="GO:0015344">
    <property type="term" value="F:siderophore uptake transmembrane transporter activity"/>
    <property type="evidence" value="ECO:0007669"/>
    <property type="project" value="TreeGrafter"/>
</dbReference>
<dbReference type="NCBIfam" id="TIGR01783">
    <property type="entry name" value="TonB-siderophor"/>
    <property type="match status" value="1"/>
</dbReference>
<proteinExistence type="inferred from homology"/>
<evidence type="ECO:0000256" key="8">
    <source>
        <dbReference type="ARBA" id="ARBA00023170"/>
    </source>
</evidence>